<dbReference type="Gene3D" id="1.25.10.10">
    <property type="entry name" value="Leucine-rich Repeat Variant"/>
    <property type="match status" value="1"/>
</dbReference>
<feature type="transmembrane region" description="Helical" evidence="1">
    <location>
        <begin position="21"/>
        <end position="45"/>
    </location>
</feature>
<proteinExistence type="predicted"/>
<sequence>MYKRINLLLNIKPSEARLVGHLFLVQYFIGMATAFLFTSSLTLILSSYPVVIFPKIYILAAVLLFFANLMYSRLEARMSPDKLLQVITVFSAVSVWLYWLCLTFFSFEWLPPLLGAWNMVVYMLVGYAFWGMTAIMFNVRESKRLFSIVGAGDIPAKMLGYFSVTALVPLIGVVNLLWVSVVAFGIAYVLLQRFNYEDKLETGHSAGHHTVLHHKQTGTSFISRFFHNRLIFTIALWSLLAYTIYSIIDFTFLEEIKLKYSVSDHELATFIAIFFALGRLLAIGIKLLFSSRVIAKLGVSNSLLIAPLLLLAINGFIILSGEGLTTHLYVFGVMVLLSEILRSTLQEPVFFVLFQPLNPHSRLKGHLIAKGYTLPFALMGVGIFLTIYLEYHSGLPITLVSRLLFILLLVWAASVFLIRKAYRSTLINVIRKGYFTGSELFLNDQSVMEVLIKKATTNKPQKAIHALHLLERSGFAEINTLLFRQLHSTSCEIKEYVITRIIEKKLAEALPLLKERLRVETDPAIKPYLIKAIYYLDRQNLSYQAATIEDLDKDCKKAAMIGLLHRNQPEADAVVAEELLKMVNSQSEDDKLIAIAIIIETRRSDFKQVLGTFLQDEAPAVYKKAIEAVGEVHDFALFDTMIQVALERKAFLPLQKALLHFGDRAFATAYVQQKLYPESLNVLFIKVAGKTRGDYSEAFLERVLEEDKVFIPEAVDALWLQKANLSEESQLLLKDWVQVRLEQSMLKASYYLHLVSVDAVRPLQDAVCSEIRQDIQVLFKSLSLLYDQQQIERVMELYNLGDPTRVYNAIEMLELIIPQKYFTGLNSLVELEQDIRKDQVVVHHTKEISASAIVEDILTENKAGFNSWTKAVACYMIPRLQEETCPLYILDKKPGQEDKLFEETRTYVLSMLN</sequence>
<feature type="transmembrane region" description="Helical" evidence="1">
    <location>
        <begin position="170"/>
        <end position="191"/>
    </location>
</feature>
<dbReference type="Proteomes" id="UP001597641">
    <property type="component" value="Unassembled WGS sequence"/>
</dbReference>
<keyword evidence="1" id="KW-1133">Transmembrane helix</keyword>
<evidence type="ECO:0000313" key="2">
    <source>
        <dbReference type="EMBL" id="MFD3003289.1"/>
    </source>
</evidence>
<comment type="caution">
    <text evidence="2">The sequence shown here is derived from an EMBL/GenBank/DDBJ whole genome shotgun (WGS) entry which is preliminary data.</text>
</comment>
<keyword evidence="1" id="KW-0472">Membrane</keyword>
<evidence type="ECO:0000313" key="3">
    <source>
        <dbReference type="Proteomes" id="UP001597641"/>
    </source>
</evidence>
<dbReference type="InterPro" id="IPR011989">
    <property type="entry name" value="ARM-like"/>
</dbReference>
<organism evidence="2 3">
    <name type="scientific">Pontibacter toksunensis</name>
    <dbReference type="NCBI Taxonomy" id="1332631"/>
    <lineage>
        <taxon>Bacteria</taxon>
        <taxon>Pseudomonadati</taxon>
        <taxon>Bacteroidota</taxon>
        <taxon>Cytophagia</taxon>
        <taxon>Cytophagales</taxon>
        <taxon>Hymenobacteraceae</taxon>
        <taxon>Pontibacter</taxon>
    </lineage>
</organism>
<gene>
    <name evidence="2" type="ORF">ACFS7Z_23205</name>
</gene>
<accession>A0ABW6C3X3</accession>
<evidence type="ECO:0000256" key="1">
    <source>
        <dbReference type="SAM" id="Phobius"/>
    </source>
</evidence>
<dbReference type="InterPro" id="IPR036259">
    <property type="entry name" value="MFS_trans_sf"/>
</dbReference>
<dbReference type="InterPro" id="IPR016024">
    <property type="entry name" value="ARM-type_fold"/>
</dbReference>
<feature type="transmembrane region" description="Helical" evidence="1">
    <location>
        <begin position="395"/>
        <end position="418"/>
    </location>
</feature>
<keyword evidence="1" id="KW-0812">Transmembrane</keyword>
<feature type="transmembrane region" description="Helical" evidence="1">
    <location>
        <begin position="230"/>
        <end position="248"/>
    </location>
</feature>
<dbReference type="SUPFAM" id="SSF103473">
    <property type="entry name" value="MFS general substrate transporter"/>
    <property type="match status" value="1"/>
</dbReference>
<name>A0ABW6C3X3_9BACT</name>
<protein>
    <submittedName>
        <fullName evidence="2">NTP/NDP exchange transporter</fullName>
    </submittedName>
</protein>
<dbReference type="SUPFAM" id="SSF48371">
    <property type="entry name" value="ARM repeat"/>
    <property type="match status" value="1"/>
</dbReference>
<feature type="transmembrane region" description="Helical" evidence="1">
    <location>
        <begin position="301"/>
        <end position="320"/>
    </location>
</feature>
<dbReference type="RefSeq" id="WP_377490383.1">
    <property type="nucleotide sequence ID" value="NZ_JBHUOX010000027.1"/>
</dbReference>
<dbReference type="EMBL" id="JBHUOX010000027">
    <property type="protein sequence ID" value="MFD3003289.1"/>
    <property type="molecule type" value="Genomic_DNA"/>
</dbReference>
<reference evidence="3" key="1">
    <citation type="journal article" date="2019" name="Int. J. Syst. Evol. Microbiol.">
        <title>The Global Catalogue of Microorganisms (GCM) 10K type strain sequencing project: providing services to taxonomists for standard genome sequencing and annotation.</title>
        <authorList>
            <consortium name="The Broad Institute Genomics Platform"/>
            <consortium name="The Broad Institute Genome Sequencing Center for Infectious Disease"/>
            <person name="Wu L."/>
            <person name="Ma J."/>
        </authorList>
    </citation>
    <scope>NUCLEOTIDE SEQUENCE [LARGE SCALE GENOMIC DNA]</scope>
    <source>
        <strain evidence="3">KCTC 23984</strain>
    </source>
</reference>
<keyword evidence="3" id="KW-1185">Reference proteome</keyword>
<feature type="transmembrane region" description="Helical" evidence="1">
    <location>
        <begin position="268"/>
        <end position="289"/>
    </location>
</feature>
<feature type="transmembrane region" description="Helical" evidence="1">
    <location>
        <begin position="119"/>
        <end position="138"/>
    </location>
</feature>
<feature type="transmembrane region" description="Helical" evidence="1">
    <location>
        <begin position="366"/>
        <end position="389"/>
    </location>
</feature>
<feature type="transmembrane region" description="Helical" evidence="1">
    <location>
        <begin position="145"/>
        <end position="164"/>
    </location>
</feature>
<feature type="transmembrane region" description="Helical" evidence="1">
    <location>
        <begin position="83"/>
        <end position="107"/>
    </location>
</feature>
<feature type="transmembrane region" description="Helical" evidence="1">
    <location>
        <begin position="51"/>
        <end position="71"/>
    </location>
</feature>